<protein>
    <submittedName>
        <fullName evidence="3">G_PROTEIN_RECEP_F1_2 domain-containing protein</fullName>
    </submittedName>
</protein>
<feature type="transmembrane region" description="Helical" evidence="1">
    <location>
        <begin position="130"/>
        <end position="156"/>
    </location>
</feature>
<sequence length="221" mass="23746">MIASTPFIAQLKTNLTLTISIAAERILALSFPVVFRRLSSYPYATFCLTLGLLLALIDLIVEFSLSPFNKAPNCPSVGCFLSNRFSYYLGVSNMVMGVAVIVLTILMLVRLQAFQRNPQPPVYANRNCTAILFISSIFVTLPSVVVGACGIIGFPISNTVGPFYTAGLLCAGVCNGVVHVVQNKDMLRALGCKCVTEAGSATVEPIMTSSTRFVSQHLPVN</sequence>
<evidence type="ECO:0000313" key="2">
    <source>
        <dbReference type="Proteomes" id="UP000035642"/>
    </source>
</evidence>
<evidence type="ECO:0000313" key="3">
    <source>
        <dbReference type="WBParaSite" id="ACAC_0000838901-mRNA-1"/>
    </source>
</evidence>
<dbReference type="AlphaFoldDB" id="A0A0K0DCQ7"/>
<evidence type="ECO:0000256" key="1">
    <source>
        <dbReference type="SAM" id="Phobius"/>
    </source>
</evidence>
<organism evidence="2 3">
    <name type="scientific">Angiostrongylus cantonensis</name>
    <name type="common">Rat lungworm</name>
    <dbReference type="NCBI Taxonomy" id="6313"/>
    <lineage>
        <taxon>Eukaryota</taxon>
        <taxon>Metazoa</taxon>
        <taxon>Ecdysozoa</taxon>
        <taxon>Nematoda</taxon>
        <taxon>Chromadorea</taxon>
        <taxon>Rhabditida</taxon>
        <taxon>Rhabditina</taxon>
        <taxon>Rhabditomorpha</taxon>
        <taxon>Strongyloidea</taxon>
        <taxon>Metastrongylidae</taxon>
        <taxon>Angiostrongylus</taxon>
    </lineage>
</organism>
<dbReference type="Proteomes" id="UP000035642">
    <property type="component" value="Unassembled WGS sequence"/>
</dbReference>
<reference evidence="2" key="1">
    <citation type="submission" date="2012-09" db="EMBL/GenBank/DDBJ databases">
        <authorList>
            <person name="Martin A.A."/>
        </authorList>
    </citation>
    <scope>NUCLEOTIDE SEQUENCE</scope>
</reference>
<dbReference type="PANTHER" id="PTHR46955">
    <property type="entry name" value="PROTEIN CBG01349-RELATED"/>
    <property type="match status" value="1"/>
</dbReference>
<keyword evidence="1" id="KW-0812">Transmembrane</keyword>
<dbReference type="WBParaSite" id="ACAC_0000838901-mRNA-1">
    <property type="protein sequence ID" value="ACAC_0000838901-mRNA-1"/>
    <property type="gene ID" value="ACAC_0000838901"/>
</dbReference>
<dbReference type="PANTHER" id="PTHR46955:SF3">
    <property type="entry name" value="G_PROTEIN_RECEP_F1_2 DOMAIN-CONTAINING PROTEIN"/>
    <property type="match status" value="1"/>
</dbReference>
<feature type="transmembrane region" description="Helical" evidence="1">
    <location>
        <begin position="42"/>
        <end position="65"/>
    </location>
</feature>
<feature type="transmembrane region" description="Helical" evidence="1">
    <location>
        <begin position="162"/>
        <end position="181"/>
    </location>
</feature>
<name>A0A0K0DCQ7_ANGCA</name>
<dbReference type="InterPro" id="IPR019420">
    <property type="entry name" value="7TM_GPCR_serpentine_rcpt_Srbc"/>
</dbReference>
<keyword evidence="1" id="KW-0472">Membrane</keyword>
<keyword evidence="2" id="KW-1185">Reference proteome</keyword>
<proteinExistence type="predicted"/>
<accession>A0A0K0DCQ7</accession>
<keyword evidence="1" id="KW-1133">Transmembrane helix</keyword>
<dbReference type="InterPro" id="IPR052322">
    <property type="entry name" value="Mito_rRNA_Mtase_NSUN4"/>
</dbReference>
<reference evidence="3" key="2">
    <citation type="submission" date="2017-02" db="UniProtKB">
        <authorList>
            <consortium name="WormBaseParasite"/>
        </authorList>
    </citation>
    <scope>IDENTIFICATION</scope>
</reference>
<feature type="transmembrane region" description="Helical" evidence="1">
    <location>
        <begin position="15"/>
        <end position="35"/>
    </location>
</feature>
<feature type="transmembrane region" description="Helical" evidence="1">
    <location>
        <begin position="85"/>
        <end position="109"/>
    </location>
</feature>
<dbReference type="Pfam" id="PF10316">
    <property type="entry name" value="7TM_GPCR_Srbc"/>
    <property type="match status" value="1"/>
</dbReference>